<keyword evidence="3" id="KW-0732">Signal</keyword>
<evidence type="ECO:0000256" key="6">
    <source>
        <dbReference type="RuleBase" id="RU004296"/>
    </source>
</evidence>
<dbReference type="Ensembl" id="ENSCCRT00015086763.1">
    <property type="protein sequence ID" value="ENSCCRP00015084025.1"/>
    <property type="gene ID" value="ENSCCRG00015033926.1"/>
</dbReference>
<keyword evidence="5 6" id="KW-0720">Serine protease</keyword>
<dbReference type="GO" id="GO:0006260">
    <property type="term" value="P:DNA replication"/>
    <property type="evidence" value="ECO:0007669"/>
    <property type="project" value="TreeGrafter"/>
</dbReference>
<comment type="similarity">
    <text evidence="1 6">Belongs to the peptidase S1B family.</text>
</comment>
<dbReference type="PANTHER" id="PTHR14389:SF3">
    <property type="entry name" value="PROTEIN FAM111A-LIKE"/>
    <property type="match status" value="1"/>
</dbReference>
<dbReference type="Pfam" id="PF13365">
    <property type="entry name" value="Trypsin_2"/>
    <property type="match status" value="1"/>
</dbReference>
<accession>A0A8C1XRJ5</accession>
<organism evidence="7 8">
    <name type="scientific">Cyprinus carpio</name>
    <name type="common">Common carp</name>
    <dbReference type="NCBI Taxonomy" id="7962"/>
    <lineage>
        <taxon>Eukaryota</taxon>
        <taxon>Metazoa</taxon>
        <taxon>Chordata</taxon>
        <taxon>Craniata</taxon>
        <taxon>Vertebrata</taxon>
        <taxon>Euteleostomi</taxon>
        <taxon>Actinopterygii</taxon>
        <taxon>Neopterygii</taxon>
        <taxon>Teleostei</taxon>
        <taxon>Ostariophysi</taxon>
        <taxon>Cypriniformes</taxon>
        <taxon>Cyprinidae</taxon>
        <taxon>Cyprininae</taxon>
        <taxon>Cyprinus</taxon>
    </lineage>
</organism>
<dbReference type="GO" id="GO:0000785">
    <property type="term" value="C:chromatin"/>
    <property type="evidence" value="ECO:0007669"/>
    <property type="project" value="TreeGrafter"/>
</dbReference>
<reference evidence="7" key="1">
    <citation type="submission" date="2025-08" db="UniProtKB">
        <authorList>
            <consortium name="Ensembl"/>
        </authorList>
    </citation>
    <scope>IDENTIFICATION</scope>
</reference>
<dbReference type="SUPFAM" id="SSF50494">
    <property type="entry name" value="Trypsin-like serine proteases"/>
    <property type="match status" value="1"/>
</dbReference>
<dbReference type="PANTHER" id="PTHR14389">
    <property type="entry name" value="SI:CH1073-475A24.1"/>
    <property type="match status" value="1"/>
</dbReference>
<evidence type="ECO:0000256" key="3">
    <source>
        <dbReference type="ARBA" id="ARBA00022729"/>
    </source>
</evidence>
<sequence length="463" mass="52842">SNSNLKTFSVACKTSMTVDEILDIDFIQKDKNSSKNETTVDPSLLSNPETLVTIWVKKEGGLNVQYLLKSKALRKSVRYVCVFGFKGEKVKFALKRDGRFRDVIFKKHCGLLELGGDIKHEFSIPVENLEGKSFQVVKQDGNYVTKAIVNSEEILGILRDQFPDLLKTLKKREKLKNKSEVKKFFREEYGKSVDNFLKVKKVKQLMKLSDSVCQIRKGGSPEGTGFLLFDRFILTNAHVIGLFTDHTKVNFAEFTAVFDYEDKDSEKRIQIKQLTDFCYGKYEHGRHLDYALLELNDSIEIAKYPQLLYSCSPNLPTNRRQICIVGHPGEGVKKMDPCIIIGTESRLDAAEKHKTEKAEFIHVMTEKSLEEKWDFHENQITYSSCFFHGSSGSPVFDADCNLIGIHTGGYVYEGQGKTTKSVMEYAYSIQPILNMIRKQNIHSVSQIFDKCKVMYLICGLFKV</sequence>
<keyword evidence="2 6" id="KW-0645">Protease</keyword>
<dbReference type="EC" id="3.4.21.-" evidence="6"/>
<dbReference type="Gene3D" id="2.40.10.10">
    <property type="entry name" value="Trypsin-like serine proteases"/>
    <property type="match status" value="2"/>
</dbReference>
<evidence type="ECO:0000256" key="5">
    <source>
        <dbReference type="ARBA" id="ARBA00022825"/>
    </source>
</evidence>
<protein>
    <recommendedName>
        <fullName evidence="6">Serine protease</fullName>
        <ecNumber evidence="6">3.4.21.-</ecNumber>
    </recommendedName>
</protein>
<evidence type="ECO:0000256" key="2">
    <source>
        <dbReference type="ARBA" id="ARBA00022670"/>
    </source>
</evidence>
<dbReference type="InterPro" id="IPR009003">
    <property type="entry name" value="Peptidase_S1_PA"/>
</dbReference>
<name>A0A8C1XRJ5_CYPCA</name>
<dbReference type="Proteomes" id="UP000694700">
    <property type="component" value="Unplaced"/>
</dbReference>
<keyword evidence="4 6" id="KW-0378">Hydrolase</keyword>
<dbReference type="InterPro" id="IPR043504">
    <property type="entry name" value="Peptidase_S1_PA_chymotrypsin"/>
</dbReference>
<dbReference type="GO" id="GO:0008236">
    <property type="term" value="F:serine-type peptidase activity"/>
    <property type="evidence" value="ECO:0007669"/>
    <property type="project" value="UniProtKB-KW"/>
</dbReference>
<dbReference type="AlphaFoldDB" id="A0A8C1XRJ5"/>
<evidence type="ECO:0000313" key="7">
    <source>
        <dbReference type="Ensembl" id="ENSCCRP00015084025.1"/>
    </source>
</evidence>
<dbReference type="GO" id="GO:0006508">
    <property type="term" value="P:proteolysis"/>
    <property type="evidence" value="ECO:0007669"/>
    <property type="project" value="UniProtKB-KW"/>
</dbReference>
<evidence type="ECO:0000256" key="4">
    <source>
        <dbReference type="ARBA" id="ARBA00022801"/>
    </source>
</evidence>
<dbReference type="PRINTS" id="PR00839">
    <property type="entry name" value="V8PROTEASE"/>
</dbReference>
<dbReference type="GO" id="GO:0005634">
    <property type="term" value="C:nucleus"/>
    <property type="evidence" value="ECO:0007669"/>
    <property type="project" value="TreeGrafter"/>
</dbReference>
<dbReference type="InterPro" id="IPR008256">
    <property type="entry name" value="Peptidase_S1B"/>
</dbReference>
<proteinExistence type="inferred from homology"/>
<evidence type="ECO:0000256" key="1">
    <source>
        <dbReference type="ARBA" id="ARBA00008764"/>
    </source>
</evidence>
<evidence type="ECO:0000313" key="8">
    <source>
        <dbReference type="Proteomes" id="UP000694700"/>
    </source>
</evidence>